<dbReference type="EMBL" id="CP034759">
    <property type="protein sequence ID" value="QBG34258.1"/>
    <property type="molecule type" value="Genomic_DNA"/>
</dbReference>
<dbReference type="SUPFAM" id="SSF55073">
    <property type="entry name" value="Nucleotide cyclase"/>
    <property type="match status" value="1"/>
</dbReference>
<dbReference type="FunFam" id="3.30.70.270:FF:000001">
    <property type="entry name" value="Diguanylate cyclase domain protein"/>
    <property type="match status" value="1"/>
</dbReference>
<dbReference type="GO" id="GO:0052621">
    <property type="term" value="F:diguanylate cyclase activity"/>
    <property type="evidence" value="ECO:0007669"/>
    <property type="project" value="UniProtKB-EC"/>
</dbReference>
<dbReference type="InterPro" id="IPR050469">
    <property type="entry name" value="Diguanylate_Cyclase"/>
</dbReference>
<keyword evidence="4" id="KW-0472">Membrane</keyword>
<name>A0A4P6P1B2_9GAMM</name>
<comment type="catalytic activity">
    <reaction evidence="3">
        <text>2 GTP = 3',3'-c-di-GMP + 2 diphosphate</text>
        <dbReference type="Rhea" id="RHEA:24898"/>
        <dbReference type="ChEBI" id="CHEBI:33019"/>
        <dbReference type="ChEBI" id="CHEBI:37565"/>
        <dbReference type="ChEBI" id="CHEBI:58805"/>
        <dbReference type="EC" id="2.7.7.65"/>
    </reaction>
</comment>
<accession>A0A4P6P1B2</accession>
<dbReference type="InterPro" id="IPR000160">
    <property type="entry name" value="GGDEF_dom"/>
</dbReference>
<reference evidence="6 7" key="1">
    <citation type="submission" date="2018-12" db="EMBL/GenBank/DDBJ databases">
        <title>Complete genome of Litorilituus sediminis.</title>
        <authorList>
            <person name="Liu A."/>
            <person name="Rong J."/>
        </authorList>
    </citation>
    <scope>NUCLEOTIDE SEQUENCE [LARGE SCALE GENOMIC DNA]</scope>
    <source>
        <strain evidence="6 7">JCM 17549</strain>
    </source>
</reference>
<dbReference type="CDD" id="cd01949">
    <property type="entry name" value="GGDEF"/>
    <property type="match status" value="1"/>
</dbReference>
<dbReference type="PANTHER" id="PTHR45138:SF9">
    <property type="entry name" value="DIGUANYLATE CYCLASE DGCM-RELATED"/>
    <property type="match status" value="1"/>
</dbReference>
<dbReference type="GO" id="GO:1902201">
    <property type="term" value="P:negative regulation of bacterial-type flagellum-dependent cell motility"/>
    <property type="evidence" value="ECO:0007669"/>
    <property type="project" value="TreeGrafter"/>
</dbReference>
<protein>
    <recommendedName>
        <fullName evidence="2">diguanylate cyclase</fullName>
        <ecNumber evidence="2">2.7.7.65</ecNumber>
    </recommendedName>
</protein>
<organism evidence="6 7">
    <name type="scientific">Litorilituus sediminis</name>
    <dbReference type="NCBI Taxonomy" id="718192"/>
    <lineage>
        <taxon>Bacteria</taxon>
        <taxon>Pseudomonadati</taxon>
        <taxon>Pseudomonadota</taxon>
        <taxon>Gammaproteobacteria</taxon>
        <taxon>Alteromonadales</taxon>
        <taxon>Colwelliaceae</taxon>
        <taxon>Litorilituus</taxon>
    </lineage>
</organism>
<comment type="cofactor">
    <cofactor evidence="1">
        <name>Mg(2+)</name>
        <dbReference type="ChEBI" id="CHEBI:18420"/>
    </cofactor>
</comment>
<sequence>MKAPFIKPLITHLSSSLLHLLFIGLYLWVIFIGIMPVQAATQSQITLDSININDYQSHSGTSNNAIDGMLIEADKLRSSNNNLSKLLLEKISKQAFLTNKQQAYLKYLSALQLGYEGKYQDIENMLLDIQNLAISGQLKYRSHYTLVDLYVAQQDWAKGHQQVQNLLAQETTYIDKQYTLAALLSITDFYNQLEQYSLALDYSQRVLKSATTVRNRCFAERLVTQAKLRSKFPLLSIDNFNQGMRTCQQAKEPILFGFINIDLAEFYLENKQAAQVTATLLPLLDNFKATEYQPLITLAYNALAQAYWQTNDSSNSLKFAKLAEQNIIDSTPEKIKLSIYELLYKLAEQQQNYPLALHYHKQYDVLLEQHLSSIQNKHLAYQLANFEDLAHKEEISSLSQKNQLLSTEQAIAKQKEQTSLLLIMLLLSCLGLISIWSYKSWLTQRKLKQLTDYDELTQVASRNHFIELSNSALSYCYGNEQPVSCVLFDVDEFKSINDNYGHATGDKALIAITQACQAFVRDADVFGRLGGEEFALILPGFNQMLGEDIAEQCRRKINNIDFNALGLNQPLSASFGVSETDSSGFNLTTLLADADSAMYSSKQHGKNCVTLYQ</sequence>
<dbReference type="NCBIfam" id="TIGR00254">
    <property type="entry name" value="GGDEF"/>
    <property type="match status" value="1"/>
</dbReference>
<dbReference type="GO" id="GO:0043709">
    <property type="term" value="P:cell adhesion involved in single-species biofilm formation"/>
    <property type="evidence" value="ECO:0007669"/>
    <property type="project" value="TreeGrafter"/>
</dbReference>
<dbReference type="OrthoDB" id="9803824at2"/>
<evidence type="ECO:0000256" key="1">
    <source>
        <dbReference type="ARBA" id="ARBA00001946"/>
    </source>
</evidence>
<keyword evidence="7" id="KW-1185">Reference proteome</keyword>
<dbReference type="PROSITE" id="PS50887">
    <property type="entry name" value="GGDEF"/>
    <property type="match status" value="1"/>
</dbReference>
<dbReference type="PANTHER" id="PTHR45138">
    <property type="entry name" value="REGULATORY COMPONENTS OF SENSORY TRANSDUCTION SYSTEM"/>
    <property type="match status" value="1"/>
</dbReference>
<feature type="transmembrane region" description="Helical" evidence="4">
    <location>
        <begin position="419"/>
        <end position="438"/>
    </location>
</feature>
<evidence type="ECO:0000256" key="4">
    <source>
        <dbReference type="SAM" id="Phobius"/>
    </source>
</evidence>
<evidence type="ECO:0000259" key="5">
    <source>
        <dbReference type="PROSITE" id="PS50887"/>
    </source>
</evidence>
<keyword evidence="4" id="KW-0812">Transmembrane</keyword>
<evidence type="ECO:0000313" key="7">
    <source>
        <dbReference type="Proteomes" id="UP000290244"/>
    </source>
</evidence>
<dbReference type="GO" id="GO:0005886">
    <property type="term" value="C:plasma membrane"/>
    <property type="evidence" value="ECO:0007669"/>
    <property type="project" value="TreeGrafter"/>
</dbReference>
<evidence type="ECO:0000256" key="3">
    <source>
        <dbReference type="ARBA" id="ARBA00034247"/>
    </source>
</evidence>
<evidence type="ECO:0000256" key="2">
    <source>
        <dbReference type="ARBA" id="ARBA00012528"/>
    </source>
</evidence>
<dbReference type="SMART" id="SM00267">
    <property type="entry name" value="GGDEF"/>
    <property type="match status" value="1"/>
</dbReference>
<dbReference type="KEGG" id="lsd:EMK97_00125"/>
<keyword evidence="4" id="KW-1133">Transmembrane helix</keyword>
<evidence type="ECO:0000313" key="6">
    <source>
        <dbReference type="EMBL" id="QBG34258.1"/>
    </source>
</evidence>
<dbReference type="RefSeq" id="WP_130598292.1">
    <property type="nucleotide sequence ID" value="NZ_CP034759.1"/>
</dbReference>
<dbReference type="InterPro" id="IPR029787">
    <property type="entry name" value="Nucleotide_cyclase"/>
</dbReference>
<dbReference type="Pfam" id="PF00990">
    <property type="entry name" value="GGDEF"/>
    <property type="match status" value="1"/>
</dbReference>
<dbReference type="EC" id="2.7.7.65" evidence="2"/>
<gene>
    <name evidence="6" type="ORF">EMK97_00125</name>
</gene>
<dbReference type="Gene3D" id="3.30.70.270">
    <property type="match status" value="1"/>
</dbReference>
<dbReference type="InterPro" id="IPR043128">
    <property type="entry name" value="Rev_trsase/Diguanyl_cyclase"/>
</dbReference>
<feature type="domain" description="GGDEF" evidence="5">
    <location>
        <begin position="481"/>
        <end position="613"/>
    </location>
</feature>
<dbReference type="AlphaFoldDB" id="A0A4P6P1B2"/>
<proteinExistence type="predicted"/>
<dbReference type="Proteomes" id="UP000290244">
    <property type="component" value="Chromosome"/>
</dbReference>